<evidence type="ECO:0000313" key="3">
    <source>
        <dbReference type="Proteomes" id="UP000261223"/>
    </source>
</evidence>
<comment type="caution">
    <text evidence="1">The sequence shown here is derived from an EMBL/GenBank/DDBJ whole genome shotgun (WGS) entry which is preliminary data.</text>
</comment>
<dbReference type="EMBL" id="QSSV01000057">
    <property type="protein sequence ID" value="RGM07624.1"/>
    <property type="molecule type" value="Genomic_DNA"/>
</dbReference>
<dbReference type="Proteomes" id="UP000261223">
    <property type="component" value="Unassembled WGS sequence"/>
</dbReference>
<dbReference type="AlphaFoldDB" id="A0A3E4UE03"/>
<sequence length="74" mass="8588">MLFKKQVKGMWGINLYPLFQYIQVARLRKSNQAARFSGVTRNVSSYSKHTLLLPLFGSNRKAFELLKGHLADFR</sequence>
<evidence type="ECO:0000313" key="2">
    <source>
        <dbReference type="EMBL" id="RGR24959.1"/>
    </source>
</evidence>
<name>A0A3E4UE03_BACSE</name>
<protein>
    <submittedName>
        <fullName evidence="1">Uncharacterized protein</fullName>
    </submittedName>
</protein>
<proteinExistence type="predicted"/>
<evidence type="ECO:0000313" key="1">
    <source>
        <dbReference type="EMBL" id="RGM07624.1"/>
    </source>
</evidence>
<evidence type="ECO:0000313" key="4">
    <source>
        <dbReference type="Proteomes" id="UP000284161"/>
    </source>
</evidence>
<dbReference type="Proteomes" id="UP000284161">
    <property type="component" value="Unassembled WGS sequence"/>
</dbReference>
<gene>
    <name evidence="2" type="ORF">DWY58_18495</name>
    <name evidence="1" type="ORF">DXC34_18520</name>
</gene>
<dbReference type="EMBL" id="QRUB01000042">
    <property type="protein sequence ID" value="RGR24959.1"/>
    <property type="molecule type" value="Genomic_DNA"/>
</dbReference>
<organism evidence="1 3">
    <name type="scientific">Bacteroides stercoris</name>
    <dbReference type="NCBI Taxonomy" id="46506"/>
    <lineage>
        <taxon>Bacteria</taxon>
        <taxon>Pseudomonadati</taxon>
        <taxon>Bacteroidota</taxon>
        <taxon>Bacteroidia</taxon>
        <taxon>Bacteroidales</taxon>
        <taxon>Bacteroidaceae</taxon>
        <taxon>Bacteroides</taxon>
    </lineage>
</organism>
<accession>A0A3E4UE03</accession>
<reference evidence="3 4" key="1">
    <citation type="submission" date="2018-08" db="EMBL/GenBank/DDBJ databases">
        <title>A genome reference for cultivated species of the human gut microbiota.</title>
        <authorList>
            <person name="Zou Y."/>
            <person name="Xue W."/>
            <person name="Luo G."/>
        </authorList>
    </citation>
    <scope>NUCLEOTIDE SEQUENCE [LARGE SCALE GENOMIC DNA]</scope>
    <source>
        <strain evidence="2 4">AF25-6</strain>
        <strain evidence="1 3">TF03-6</strain>
    </source>
</reference>